<dbReference type="Gene3D" id="3.30.1370.210">
    <property type="match status" value="1"/>
</dbReference>
<feature type="domain" description="C3H1-type" evidence="7">
    <location>
        <begin position="145"/>
        <end position="172"/>
    </location>
</feature>
<keyword evidence="2" id="KW-0677">Repeat</keyword>
<proteinExistence type="predicted"/>
<comment type="caution">
    <text evidence="8">The sequence shown here is derived from an EMBL/GenBank/DDBJ whole genome shotgun (WGS) entry which is preliminary data.</text>
</comment>
<dbReference type="GO" id="GO:0043484">
    <property type="term" value="P:regulation of RNA splicing"/>
    <property type="evidence" value="ECO:0007669"/>
    <property type="project" value="TreeGrafter"/>
</dbReference>
<dbReference type="Proteomes" id="UP001231518">
    <property type="component" value="Chromosome 1"/>
</dbReference>
<evidence type="ECO:0000256" key="4">
    <source>
        <dbReference type="ARBA" id="ARBA00022833"/>
    </source>
</evidence>
<dbReference type="GO" id="GO:0008270">
    <property type="term" value="F:zinc ion binding"/>
    <property type="evidence" value="ECO:0007669"/>
    <property type="project" value="UniProtKB-KW"/>
</dbReference>
<feature type="compositionally biased region" description="Pro residues" evidence="6">
    <location>
        <begin position="82"/>
        <end position="93"/>
    </location>
</feature>
<reference evidence="8" key="1">
    <citation type="submission" date="2023-03" db="EMBL/GenBank/DDBJ databases">
        <title>Chromosome-level genomes of two armyworms, Mythimna separata and Mythimna loreyi, provide insights into the biosynthesis and reception of sex pheromones.</title>
        <authorList>
            <person name="Zhao H."/>
        </authorList>
    </citation>
    <scope>NUCLEOTIDE SEQUENCE</scope>
    <source>
        <strain evidence="8">BeijingLab</strain>
        <tissue evidence="8">Pupa</tissue>
    </source>
</reference>
<evidence type="ECO:0000313" key="8">
    <source>
        <dbReference type="EMBL" id="KAJ8736944.1"/>
    </source>
</evidence>
<evidence type="ECO:0000256" key="2">
    <source>
        <dbReference type="ARBA" id="ARBA00022737"/>
    </source>
</evidence>
<organism evidence="8 9">
    <name type="scientific">Mythimna separata</name>
    <name type="common">Oriental armyworm</name>
    <name type="synonym">Pseudaletia separata</name>
    <dbReference type="NCBI Taxonomy" id="271217"/>
    <lineage>
        <taxon>Eukaryota</taxon>
        <taxon>Metazoa</taxon>
        <taxon>Ecdysozoa</taxon>
        <taxon>Arthropoda</taxon>
        <taxon>Hexapoda</taxon>
        <taxon>Insecta</taxon>
        <taxon>Pterygota</taxon>
        <taxon>Neoptera</taxon>
        <taxon>Endopterygota</taxon>
        <taxon>Lepidoptera</taxon>
        <taxon>Glossata</taxon>
        <taxon>Ditrysia</taxon>
        <taxon>Noctuoidea</taxon>
        <taxon>Noctuidae</taxon>
        <taxon>Noctuinae</taxon>
        <taxon>Hadenini</taxon>
        <taxon>Mythimna</taxon>
    </lineage>
</organism>
<sequence length="411" mass="45261">MILQVKEMEAAEEENLARFRSDEDSINFRPSPNFKHMKKYLKVHKLDEAMSETNSSSSEENTALLVQNKPEKVNKVSSTAQPPLPPNPPPPDTPTSTVHDMIVTVKQEIDDEYISSTAEMSPGLEHTDKLKATAATIKVDHTEEKPGVTMCRNFARGTCKKGTACIFAHQLILSQLPGVYTFCRNFQNSVCSFPKCKFVHATVFEKEHFFRTGYLPPHALAHLKEATVQQAPPPLPQPEEGPAVLPPVYSGAVPGPSIPCVPPALVQYGAESVAEPEGPNIFNPIPTVTSTVTSPKRVWSEIDEVNSSTGALDSGEPLAKKCKTCDSNELREQMMRAKIENMIRVNKEIAQKIASLKKKNALRAALFRVFLTGDGSNGDKENLSNNTSEWSSVLEMMLRRMKSGMPPDSTS</sequence>
<gene>
    <name evidence="8" type="ORF">PYW07_000215</name>
</gene>
<dbReference type="PANTHER" id="PTHR12675">
    <property type="entry name" value="MUSCLEBLIND-LIKE PROTEIN"/>
    <property type="match status" value="1"/>
</dbReference>
<feature type="region of interest" description="Disordered" evidence="6">
    <location>
        <begin position="73"/>
        <end position="95"/>
    </location>
</feature>
<name>A0AAD8E0V3_MYTSE</name>
<feature type="zinc finger region" description="C3H1-type" evidence="5">
    <location>
        <begin position="145"/>
        <end position="172"/>
    </location>
</feature>
<keyword evidence="3 5" id="KW-0863">Zinc-finger</keyword>
<evidence type="ECO:0000256" key="1">
    <source>
        <dbReference type="ARBA" id="ARBA00022723"/>
    </source>
</evidence>
<accession>A0AAD8E0V3</accession>
<dbReference type="InterPro" id="IPR000571">
    <property type="entry name" value="Znf_CCCH"/>
</dbReference>
<dbReference type="EMBL" id="JARGEI010000001">
    <property type="protein sequence ID" value="KAJ8736944.1"/>
    <property type="molecule type" value="Genomic_DNA"/>
</dbReference>
<keyword evidence="4 5" id="KW-0862">Zinc</keyword>
<keyword evidence="1 5" id="KW-0479">Metal-binding</keyword>
<dbReference type="GO" id="GO:0003723">
    <property type="term" value="F:RNA binding"/>
    <property type="evidence" value="ECO:0007669"/>
    <property type="project" value="TreeGrafter"/>
</dbReference>
<dbReference type="PANTHER" id="PTHR12675:SF6">
    <property type="entry name" value="ZINC FINGER CCCH DOMAIN-CONTAINING PROTEIN 10"/>
    <property type="match status" value="1"/>
</dbReference>
<keyword evidence="9" id="KW-1185">Reference proteome</keyword>
<dbReference type="PROSITE" id="PS50103">
    <property type="entry name" value="ZF_C3H1"/>
    <property type="match status" value="2"/>
</dbReference>
<feature type="domain" description="C3H1-type" evidence="7">
    <location>
        <begin position="182"/>
        <end position="203"/>
    </location>
</feature>
<feature type="zinc finger region" description="C3H1-type" evidence="5">
    <location>
        <begin position="182"/>
        <end position="203"/>
    </location>
</feature>
<evidence type="ECO:0000256" key="5">
    <source>
        <dbReference type="PROSITE-ProRule" id="PRU00723"/>
    </source>
</evidence>
<evidence type="ECO:0000256" key="3">
    <source>
        <dbReference type="ARBA" id="ARBA00022771"/>
    </source>
</evidence>
<protein>
    <recommendedName>
        <fullName evidence="7">C3H1-type domain-containing protein</fullName>
    </recommendedName>
</protein>
<dbReference type="SMART" id="SM00356">
    <property type="entry name" value="ZnF_C3H1"/>
    <property type="match status" value="2"/>
</dbReference>
<evidence type="ECO:0000256" key="6">
    <source>
        <dbReference type="SAM" id="MobiDB-lite"/>
    </source>
</evidence>
<dbReference type="AlphaFoldDB" id="A0AAD8E0V3"/>
<evidence type="ECO:0000313" key="9">
    <source>
        <dbReference type="Proteomes" id="UP001231518"/>
    </source>
</evidence>
<evidence type="ECO:0000259" key="7">
    <source>
        <dbReference type="PROSITE" id="PS50103"/>
    </source>
</evidence>